<sequence length="178" mass="19650">MNILIKAKNTSLKNLKIEYYQTKPNIKEAIEAIAKAYLLKYTSILFIIIINYINSNNLAMSTIINTNSSSSTFSIITDSRNLVMSTVINTNSSNPAFATFTIADSRNLAMPTISKPTKPIALFNSNSSNEILAELIIPNEEIVKVSNSKEESNKNISLSLVQLYNKAKHAKNQATIAC</sequence>
<evidence type="ECO:0000313" key="2">
    <source>
        <dbReference type="Proteomes" id="UP000789405"/>
    </source>
</evidence>
<accession>A0A9N9GB15</accession>
<evidence type="ECO:0000313" key="1">
    <source>
        <dbReference type="EMBL" id="CAG8594214.1"/>
    </source>
</evidence>
<gene>
    <name evidence="1" type="ORF">DERYTH_LOCUS7312</name>
</gene>
<protein>
    <submittedName>
        <fullName evidence="1">17922_t:CDS:1</fullName>
    </submittedName>
</protein>
<dbReference type="AlphaFoldDB" id="A0A9N9GB15"/>
<name>A0A9N9GB15_9GLOM</name>
<comment type="caution">
    <text evidence="1">The sequence shown here is derived from an EMBL/GenBank/DDBJ whole genome shotgun (WGS) entry which is preliminary data.</text>
</comment>
<dbReference type="Proteomes" id="UP000789405">
    <property type="component" value="Unassembled WGS sequence"/>
</dbReference>
<dbReference type="EMBL" id="CAJVPY010003534">
    <property type="protein sequence ID" value="CAG8594214.1"/>
    <property type="molecule type" value="Genomic_DNA"/>
</dbReference>
<reference evidence="1" key="1">
    <citation type="submission" date="2021-06" db="EMBL/GenBank/DDBJ databases">
        <authorList>
            <person name="Kallberg Y."/>
            <person name="Tangrot J."/>
            <person name="Rosling A."/>
        </authorList>
    </citation>
    <scope>NUCLEOTIDE SEQUENCE</scope>
    <source>
        <strain evidence="1">MA453B</strain>
    </source>
</reference>
<keyword evidence="2" id="KW-1185">Reference proteome</keyword>
<organism evidence="1 2">
    <name type="scientific">Dentiscutata erythropus</name>
    <dbReference type="NCBI Taxonomy" id="1348616"/>
    <lineage>
        <taxon>Eukaryota</taxon>
        <taxon>Fungi</taxon>
        <taxon>Fungi incertae sedis</taxon>
        <taxon>Mucoromycota</taxon>
        <taxon>Glomeromycotina</taxon>
        <taxon>Glomeromycetes</taxon>
        <taxon>Diversisporales</taxon>
        <taxon>Gigasporaceae</taxon>
        <taxon>Dentiscutata</taxon>
    </lineage>
</organism>
<proteinExistence type="predicted"/>